<reference evidence="3" key="1">
    <citation type="submission" date="2022-06" db="EMBL/GenBank/DDBJ databases">
        <title>Complete genome sequences of two strains of the flax pathogen Septoria linicola.</title>
        <authorList>
            <person name="Lapalu N."/>
            <person name="Simon A."/>
            <person name="Demenou B."/>
            <person name="Paumier D."/>
            <person name="Guillot M.-P."/>
            <person name="Gout L."/>
            <person name="Valade R."/>
        </authorList>
    </citation>
    <scope>NUCLEOTIDE SEQUENCE</scope>
    <source>
        <strain evidence="3">SE15195</strain>
    </source>
</reference>
<evidence type="ECO:0000256" key="2">
    <source>
        <dbReference type="SAM" id="MobiDB-lite"/>
    </source>
</evidence>
<evidence type="ECO:0000313" key="4">
    <source>
        <dbReference type="Proteomes" id="UP001056384"/>
    </source>
</evidence>
<keyword evidence="1" id="KW-0175">Coiled coil</keyword>
<feature type="coiled-coil region" evidence="1">
    <location>
        <begin position="145"/>
        <end position="172"/>
    </location>
</feature>
<evidence type="ECO:0000313" key="3">
    <source>
        <dbReference type="EMBL" id="USW49653.1"/>
    </source>
</evidence>
<accession>A0A9Q9EHU2</accession>
<protein>
    <submittedName>
        <fullName evidence="3">Uncharacterized protein</fullName>
    </submittedName>
</protein>
<feature type="region of interest" description="Disordered" evidence="2">
    <location>
        <begin position="1"/>
        <end position="92"/>
    </location>
</feature>
<feature type="compositionally biased region" description="Polar residues" evidence="2">
    <location>
        <begin position="29"/>
        <end position="41"/>
    </location>
</feature>
<sequence>MPNDWTIPVPSQHPPGRPQPDFLSIEVAEQQNGSDLPTFSPDSPYYRGEHRGKHQMPAATSPSLHQPPFYNLPARPNGMYNAQQPVQQPHHHAIRPHPIARALRHAQSLNTLSHATQPYLGDRTNTSRSERSWSRRLSQDHARLVASLQLEFHQKQAEIAHLQIQLEATQRDLGSAVQARNSQAARYDRDWMTKAKHEVEIQQVHRQYRLELSTLRKERDRLRLEVRRRSGVHDEEMAQEDESVAVVDRRLEQQSRELEARVKTVRDCEQRDDGPVYHLESVWGRQATG</sequence>
<name>A0A9Q9EHU2_9PEZI</name>
<proteinExistence type="predicted"/>
<dbReference type="AlphaFoldDB" id="A0A9Q9EHU2"/>
<feature type="region of interest" description="Disordered" evidence="2">
    <location>
        <begin position="112"/>
        <end position="134"/>
    </location>
</feature>
<dbReference type="EMBL" id="CP099419">
    <property type="protein sequence ID" value="USW49653.1"/>
    <property type="molecule type" value="Genomic_DNA"/>
</dbReference>
<organism evidence="3 4">
    <name type="scientific">Septoria linicola</name>
    <dbReference type="NCBI Taxonomy" id="215465"/>
    <lineage>
        <taxon>Eukaryota</taxon>
        <taxon>Fungi</taxon>
        <taxon>Dikarya</taxon>
        <taxon>Ascomycota</taxon>
        <taxon>Pezizomycotina</taxon>
        <taxon>Dothideomycetes</taxon>
        <taxon>Dothideomycetidae</taxon>
        <taxon>Mycosphaerellales</taxon>
        <taxon>Mycosphaerellaceae</taxon>
        <taxon>Septoria</taxon>
    </lineage>
</organism>
<gene>
    <name evidence="3" type="ORF">Slin15195_G029720</name>
</gene>
<dbReference type="Proteomes" id="UP001056384">
    <property type="component" value="Chromosome 2"/>
</dbReference>
<evidence type="ECO:0000256" key="1">
    <source>
        <dbReference type="SAM" id="Coils"/>
    </source>
</evidence>
<keyword evidence="4" id="KW-1185">Reference proteome</keyword>